<dbReference type="Pfam" id="PF08447">
    <property type="entry name" value="PAS_3"/>
    <property type="match status" value="1"/>
</dbReference>
<dbReference type="SUPFAM" id="SSF55781">
    <property type="entry name" value="GAF domain-like"/>
    <property type="match status" value="1"/>
</dbReference>
<keyword evidence="4" id="KW-0808">Transferase</keyword>
<comment type="catalytic activity">
    <reaction evidence="1">
        <text>ATP + protein L-histidine = ADP + protein N-phospho-L-histidine.</text>
        <dbReference type="EC" id="2.7.13.3"/>
    </reaction>
</comment>
<dbReference type="InterPro" id="IPR029016">
    <property type="entry name" value="GAF-like_dom_sf"/>
</dbReference>
<comment type="caution">
    <text evidence="9">The sequence shown here is derived from an EMBL/GenBank/DDBJ whole genome shotgun (WGS) entry which is preliminary data.</text>
</comment>
<evidence type="ECO:0000256" key="5">
    <source>
        <dbReference type="ARBA" id="ARBA00022741"/>
    </source>
</evidence>
<evidence type="ECO:0000256" key="1">
    <source>
        <dbReference type="ARBA" id="ARBA00000085"/>
    </source>
</evidence>
<dbReference type="Gene3D" id="3.30.450.20">
    <property type="entry name" value="PAS domain"/>
    <property type="match status" value="1"/>
</dbReference>
<dbReference type="InterPro" id="IPR011102">
    <property type="entry name" value="Sig_transdc_His_kinase_HWE"/>
</dbReference>
<protein>
    <recommendedName>
        <fullName evidence="2">histidine kinase</fullName>
        <ecNumber evidence="2">2.7.13.3</ecNumber>
    </recommendedName>
</protein>
<dbReference type="PANTHER" id="PTHR41523">
    <property type="entry name" value="TWO-COMPONENT SYSTEM SENSOR PROTEIN"/>
    <property type="match status" value="1"/>
</dbReference>
<sequence>MINRTSPTPVAVAAALASPARLEAVKATLPAYAGPDADFTDIADLAAGLFSAPIALVTLIGETTQWYLARRGLGEVSSSAADTFCARLLAEGGAPIVVPDARADSRFSDLPSVTGAPHVRFYAGAPILHSGHPIGSVCVLDVEACAGAGDDALLHLQQLAKLAGSLLFLKEEARRRALANAEIAREEQRHAAALNAANVGSWLWDIRTGMVIGNAPLLRMLDLKRGENLTARQIFAAIHAADRTATIEKLRKALETGGEYDGMFRAGSTGRWLLGRGRVHEWDADGKPSMFLGITLDVTEGQIASERMRLLLRELNHRVKNTLAMLQSLARQTLRQTKDPEAFMAAFAGRLQSISEAHGLLSDNEWGKITLTALLQAQIRPFVDDFERQVEIHKDEVQLGPDQSIGLGLVLHELATNARKYGALSVPGGKLVITARVVREDGQSVLYMTWHEMGGPHVEPPQRRGFGLILIERSLDKVLGSNVHLEFLPSGLTAIIRLPLDQV</sequence>
<dbReference type="SUPFAM" id="SSF55874">
    <property type="entry name" value="ATPase domain of HSP90 chaperone/DNA topoisomerase II/histidine kinase"/>
    <property type="match status" value="1"/>
</dbReference>
<dbReference type="SMART" id="SM00911">
    <property type="entry name" value="HWE_HK"/>
    <property type="match status" value="1"/>
</dbReference>
<dbReference type="Proteomes" id="UP000574761">
    <property type="component" value="Unassembled WGS sequence"/>
</dbReference>
<dbReference type="PANTHER" id="PTHR41523:SF8">
    <property type="entry name" value="ETHYLENE RESPONSE SENSOR PROTEIN"/>
    <property type="match status" value="1"/>
</dbReference>
<keyword evidence="10" id="KW-1185">Reference proteome</keyword>
<dbReference type="InterPro" id="IPR036890">
    <property type="entry name" value="HATPase_C_sf"/>
</dbReference>
<name>A0A7W6DB43_9HYPH</name>
<keyword evidence="6 9" id="KW-0418">Kinase</keyword>
<dbReference type="SUPFAM" id="SSF55785">
    <property type="entry name" value="PYP-like sensor domain (PAS domain)"/>
    <property type="match status" value="1"/>
</dbReference>
<evidence type="ECO:0000256" key="2">
    <source>
        <dbReference type="ARBA" id="ARBA00012438"/>
    </source>
</evidence>
<dbReference type="Gene3D" id="3.30.565.10">
    <property type="entry name" value="Histidine kinase-like ATPase, C-terminal domain"/>
    <property type="match status" value="1"/>
</dbReference>
<evidence type="ECO:0000259" key="8">
    <source>
        <dbReference type="SMART" id="SM00911"/>
    </source>
</evidence>
<dbReference type="Pfam" id="PF07536">
    <property type="entry name" value="HWE_HK"/>
    <property type="match status" value="1"/>
</dbReference>
<keyword evidence="5" id="KW-0547">Nucleotide-binding</keyword>
<evidence type="ECO:0000256" key="3">
    <source>
        <dbReference type="ARBA" id="ARBA00022553"/>
    </source>
</evidence>
<accession>A0A7W6DB43</accession>
<reference evidence="9 10" key="1">
    <citation type="submission" date="2020-08" db="EMBL/GenBank/DDBJ databases">
        <title>Genomic Encyclopedia of Type Strains, Phase IV (KMG-IV): sequencing the most valuable type-strain genomes for metagenomic binning, comparative biology and taxonomic classification.</title>
        <authorList>
            <person name="Goeker M."/>
        </authorList>
    </citation>
    <scope>NUCLEOTIDE SEQUENCE [LARGE SCALE GENOMIC DNA]</scope>
    <source>
        <strain evidence="9 10">DSM 100211</strain>
    </source>
</reference>
<dbReference type="RefSeq" id="WP_183807673.1">
    <property type="nucleotide sequence ID" value="NZ_JACIEE010000011.1"/>
</dbReference>
<dbReference type="Gene3D" id="3.30.450.40">
    <property type="match status" value="1"/>
</dbReference>
<dbReference type="GO" id="GO:0005524">
    <property type="term" value="F:ATP binding"/>
    <property type="evidence" value="ECO:0007669"/>
    <property type="project" value="UniProtKB-KW"/>
</dbReference>
<dbReference type="EC" id="2.7.13.3" evidence="2"/>
<gene>
    <name evidence="9" type="ORF">GGQ64_004674</name>
</gene>
<dbReference type="InterPro" id="IPR003018">
    <property type="entry name" value="GAF"/>
</dbReference>
<feature type="domain" description="Signal transduction histidine kinase HWE region" evidence="8">
    <location>
        <begin position="314"/>
        <end position="396"/>
    </location>
</feature>
<dbReference type="InterPro" id="IPR013655">
    <property type="entry name" value="PAS_fold_3"/>
</dbReference>
<dbReference type="InterPro" id="IPR035965">
    <property type="entry name" value="PAS-like_dom_sf"/>
</dbReference>
<evidence type="ECO:0000256" key="4">
    <source>
        <dbReference type="ARBA" id="ARBA00022679"/>
    </source>
</evidence>
<organism evidence="9 10">
    <name type="scientific">Mycoplana azooxidifex</name>
    <dbReference type="NCBI Taxonomy" id="1636188"/>
    <lineage>
        <taxon>Bacteria</taxon>
        <taxon>Pseudomonadati</taxon>
        <taxon>Pseudomonadota</taxon>
        <taxon>Alphaproteobacteria</taxon>
        <taxon>Hyphomicrobiales</taxon>
        <taxon>Rhizobiaceae</taxon>
        <taxon>Mycoplana</taxon>
    </lineage>
</organism>
<proteinExistence type="predicted"/>
<evidence type="ECO:0000313" key="9">
    <source>
        <dbReference type="EMBL" id="MBB3979432.1"/>
    </source>
</evidence>
<dbReference type="AlphaFoldDB" id="A0A7W6DB43"/>
<evidence type="ECO:0000256" key="7">
    <source>
        <dbReference type="ARBA" id="ARBA00022840"/>
    </source>
</evidence>
<evidence type="ECO:0000256" key="6">
    <source>
        <dbReference type="ARBA" id="ARBA00022777"/>
    </source>
</evidence>
<keyword evidence="7" id="KW-0067">ATP-binding</keyword>
<dbReference type="GO" id="GO:0004673">
    <property type="term" value="F:protein histidine kinase activity"/>
    <property type="evidence" value="ECO:0007669"/>
    <property type="project" value="UniProtKB-EC"/>
</dbReference>
<dbReference type="EMBL" id="JACIEE010000011">
    <property type="protein sequence ID" value="MBB3979432.1"/>
    <property type="molecule type" value="Genomic_DNA"/>
</dbReference>
<evidence type="ECO:0000313" key="10">
    <source>
        <dbReference type="Proteomes" id="UP000574761"/>
    </source>
</evidence>
<dbReference type="Pfam" id="PF01590">
    <property type="entry name" value="GAF"/>
    <property type="match status" value="1"/>
</dbReference>
<keyword evidence="3" id="KW-0597">Phosphoprotein</keyword>